<evidence type="ECO:0000313" key="2">
    <source>
        <dbReference type="EMBL" id="MDQ0471870.1"/>
    </source>
</evidence>
<dbReference type="Proteomes" id="UP001242480">
    <property type="component" value="Unassembled WGS sequence"/>
</dbReference>
<accession>A0ABU0JE27</accession>
<dbReference type="EMBL" id="JAUSVX010000010">
    <property type="protein sequence ID" value="MDQ0471870.1"/>
    <property type="molecule type" value="Genomic_DNA"/>
</dbReference>
<gene>
    <name evidence="2" type="ORF">QO011_004897</name>
</gene>
<keyword evidence="1" id="KW-0812">Transmembrane</keyword>
<dbReference type="InterPro" id="IPR025333">
    <property type="entry name" value="DUF4239"/>
</dbReference>
<feature type="transmembrane region" description="Helical" evidence="1">
    <location>
        <begin position="190"/>
        <end position="211"/>
    </location>
</feature>
<keyword evidence="1" id="KW-0472">Membrane</keyword>
<dbReference type="Pfam" id="PF14023">
    <property type="entry name" value="Bestrophin-like"/>
    <property type="match status" value="1"/>
</dbReference>
<keyword evidence="3" id="KW-1185">Reference proteome</keyword>
<sequence length="264" mass="28279">MPDVLSALVYGGLLSVSALGGVMLRGWLREEHLSDRNLEAVRLVTQLLVTFVALVLSLQLTSVKASFDIAYRDRGLDAAALAQLDRCLRDYGPETAPARALLRDYTAGVIASTWPGESLPAAAPHPDPAGMARVGEDPRLAALLNRLGLEVRALVPAEAARQNIAAACRAGYDRVQERRWMVIEDAHGSLSSVFTGVLMFWLMLVFLSLGLQAPRKPLAGVAIGIGVVAVASVIWVIADLDLPYGGLFGIPSTAMLRALDDMLR</sequence>
<evidence type="ECO:0000256" key="1">
    <source>
        <dbReference type="SAM" id="Phobius"/>
    </source>
</evidence>
<proteinExistence type="predicted"/>
<reference evidence="2 3" key="1">
    <citation type="submission" date="2023-07" db="EMBL/GenBank/DDBJ databases">
        <title>Genomic Encyclopedia of Type Strains, Phase IV (KMG-IV): sequencing the most valuable type-strain genomes for metagenomic binning, comparative biology and taxonomic classification.</title>
        <authorList>
            <person name="Goeker M."/>
        </authorList>
    </citation>
    <scope>NUCLEOTIDE SEQUENCE [LARGE SCALE GENOMIC DNA]</scope>
    <source>
        <strain evidence="2 3">DSM 19619</strain>
    </source>
</reference>
<feature type="transmembrane region" description="Helical" evidence="1">
    <location>
        <begin position="40"/>
        <end position="60"/>
    </location>
</feature>
<evidence type="ECO:0000313" key="3">
    <source>
        <dbReference type="Proteomes" id="UP001242480"/>
    </source>
</evidence>
<dbReference type="RefSeq" id="WP_307277735.1">
    <property type="nucleotide sequence ID" value="NZ_JAUSVX010000010.1"/>
</dbReference>
<feature type="transmembrane region" description="Helical" evidence="1">
    <location>
        <begin position="6"/>
        <end position="28"/>
    </location>
</feature>
<keyword evidence="1" id="KW-1133">Transmembrane helix</keyword>
<feature type="transmembrane region" description="Helical" evidence="1">
    <location>
        <begin position="218"/>
        <end position="238"/>
    </location>
</feature>
<name>A0ABU0JE27_9HYPH</name>
<evidence type="ECO:0008006" key="4">
    <source>
        <dbReference type="Google" id="ProtNLM"/>
    </source>
</evidence>
<organism evidence="2 3">
    <name type="scientific">Labrys wisconsinensis</name>
    <dbReference type="NCBI Taxonomy" id="425677"/>
    <lineage>
        <taxon>Bacteria</taxon>
        <taxon>Pseudomonadati</taxon>
        <taxon>Pseudomonadota</taxon>
        <taxon>Alphaproteobacteria</taxon>
        <taxon>Hyphomicrobiales</taxon>
        <taxon>Xanthobacteraceae</taxon>
        <taxon>Labrys</taxon>
    </lineage>
</organism>
<comment type="caution">
    <text evidence="2">The sequence shown here is derived from an EMBL/GenBank/DDBJ whole genome shotgun (WGS) entry which is preliminary data.</text>
</comment>
<protein>
    <recommendedName>
        <fullName evidence="4">DUF4239 domain-containing protein</fullName>
    </recommendedName>
</protein>